<evidence type="ECO:0000313" key="1">
    <source>
        <dbReference type="EMBL" id="MPR37423.1"/>
    </source>
</evidence>
<name>A0A7C9BMB0_9BACT</name>
<sequence>MKTTEKSTSTKESFSNNLNCPRLQQIFDGYGQDALQPKYLTTQTEQGDELELVPKMRLDMTHHEWFTLCLDFRIFVLKSFYEML</sequence>
<dbReference type="AlphaFoldDB" id="A0A7C9BMB0"/>
<comment type="caution">
    <text evidence="1">The sequence shown here is derived from an EMBL/GenBank/DDBJ whole genome shotgun (WGS) entry which is preliminary data.</text>
</comment>
<protein>
    <submittedName>
        <fullName evidence="1">Uncharacterized protein</fullName>
    </submittedName>
</protein>
<dbReference type="EMBL" id="WHLY01000004">
    <property type="protein sequence ID" value="MPR37423.1"/>
    <property type="molecule type" value="Genomic_DNA"/>
</dbReference>
<organism evidence="1 2">
    <name type="scientific">Salmonirosea aquatica</name>
    <dbReference type="NCBI Taxonomy" id="2654236"/>
    <lineage>
        <taxon>Bacteria</taxon>
        <taxon>Pseudomonadati</taxon>
        <taxon>Bacteroidota</taxon>
        <taxon>Cytophagia</taxon>
        <taxon>Cytophagales</taxon>
        <taxon>Spirosomataceae</taxon>
        <taxon>Salmonirosea</taxon>
    </lineage>
</organism>
<gene>
    <name evidence="1" type="ORF">GBK04_29875</name>
</gene>
<dbReference type="Proteomes" id="UP000479293">
    <property type="component" value="Unassembled WGS sequence"/>
</dbReference>
<reference evidence="1 2" key="1">
    <citation type="submission" date="2019-10" db="EMBL/GenBank/DDBJ databases">
        <title>Draft Genome Sequence of Cytophagaceae sp. SJW1-29.</title>
        <authorList>
            <person name="Choi A."/>
        </authorList>
    </citation>
    <scope>NUCLEOTIDE SEQUENCE [LARGE SCALE GENOMIC DNA]</scope>
    <source>
        <strain evidence="1 2">SJW1-29</strain>
    </source>
</reference>
<dbReference type="RefSeq" id="WP_152766899.1">
    <property type="nucleotide sequence ID" value="NZ_WHLY01000004.1"/>
</dbReference>
<accession>A0A7C9BMB0</accession>
<proteinExistence type="predicted"/>
<keyword evidence="2" id="KW-1185">Reference proteome</keyword>
<evidence type="ECO:0000313" key="2">
    <source>
        <dbReference type="Proteomes" id="UP000479293"/>
    </source>
</evidence>